<dbReference type="GO" id="GO:0005829">
    <property type="term" value="C:cytosol"/>
    <property type="evidence" value="ECO:0007669"/>
    <property type="project" value="TreeGrafter"/>
</dbReference>
<feature type="domain" description="HTH asnC-type" evidence="4">
    <location>
        <begin position="180"/>
        <end position="233"/>
    </location>
</feature>
<dbReference type="AlphaFoldDB" id="A0A839S2U4"/>
<dbReference type="SMART" id="SM00344">
    <property type="entry name" value="HTH_ASNC"/>
    <property type="match status" value="2"/>
</dbReference>
<dbReference type="InterPro" id="IPR000485">
    <property type="entry name" value="AsnC-type_HTH_dom"/>
</dbReference>
<evidence type="ECO:0000313" key="5">
    <source>
        <dbReference type="EMBL" id="MBB3051027.1"/>
    </source>
</evidence>
<organism evidence="5 6">
    <name type="scientific">Prauserella isguenensis</name>
    <dbReference type="NCBI Taxonomy" id="1470180"/>
    <lineage>
        <taxon>Bacteria</taxon>
        <taxon>Bacillati</taxon>
        <taxon>Actinomycetota</taxon>
        <taxon>Actinomycetes</taxon>
        <taxon>Pseudonocardiales</taxon>
        <taxon>Pseudonocardiaceae</taxon>
        <taxon>Prauserella</taxon>
    </lineage>
</organism>
<dbReference type="Proteomes" id="UP000550714">
    <property type="component" value="Unassembled WGS sequence"/>
</dbReference>
<protein>
    <submittedName>
        <fullName evidence="5">DNA-binding Lrp family transcriptional regulator</fullName>
    </submittedName>
</protein>
<accession>A0A839S2U4</accession>
<dbReference type="GO" id="GO:0043200">
    <property type="term" value="P:response to amino acid"/>
    <property type="evidence" value="ECO:0007669"/>
    <property type="project" value="TreeGrafter"/>
</dbReference>
<keyword evidence="2 5" id="KW-0238">DNA-binding</keyword>
<dbReference type="InterPro" id="IPR011008">
    <property type="entry name" value="Dimeric_a/b-barrel"/>
</dbReference>
<proteinExistence type="predicted"/>
<comment type="caution">
    <text evidence="5">The sequence shown here is derived from an EMBL/GenBank/DDBJ whole genome shotgun (WGS) entry which is preliminary data.</text>
</comment>
<evidence type="ECO:0000313" key="6">
    <source>
        <dbReference type="Proteomes" id="UP000550714"/>
    </source>
</evidence>
<evidence type="ECO:0000256" key="2">
    <source>
        <dbReference type="ARBA" id="ARBA00023125"/>
    </source>
</evidence>
<dbReference type="InterPro" id="IPR019887">
    <property type="entry name" value="Tscrpt_reg_AsnC/Lrp_C"/>
</dbReference>
<dbReference type="InterPro" id="IPR036390">
    <property type="entry name" value="WH_DNA-bd_sf"/>
</dbReference>
<dbReference type="GO" id="GO:0043565">
    <property type="term" value="F:sequence-specific DNA binding"/>
    <property type="evidence" value="ECO:0007669"/>
    <property type="project" value="InterPro"/>
</dbReference>
<dbReference type="RefSeq" id="WP_343053801.1">
    <property type="nucleotide sequence ID" value="NZ_JACHWU010000002.1"/>
</dbReference>
<evidence type="ECO:0000259" key="4">
    <source>
        <dbReference type="PROSITE" id="PS50956"/>
    </source>
</evidence>
<keyword evidence="6" id="KW-1185">Reference proteome</keyword>
<dbReference type="SUPFAM" id="SSF46785">
    <property type="entry name" value="Winged helix' DNA-binding domain"/>
    <property type="match status" value="1"/>
</dbReference>
<evidence type="ECO:0000256" key="1">
    <source>
        <dbReference type="ARBA" id="ARBA00023015"/>
    </source>
</evidence>
<dbReference type="Pfam" id="PF01037">
    <property type="entry name" value="AsnC_trans_reg"/>
    <property type="match status" value="1"/>
</dbReference>
<dbReference type="PROSITE" id="PS50956">
    <property type="entry name" value="HTH_ASNC_2"/>
    <property type="match status" value="1"/>
</dbReference>
<reference evidence="5 6" key="1">
    <citation type="submission" date="2020-08" db="EMBL/GenBank/DDBJ databases">
        <title>Genomic Encyclopedia of Type Strains, Phase III (KMG-III): the genomes of soil and plant-associated and newly described type strains.</title>
        <authorList>
            <person name="Whitman W."/>
        </authorList>
    </citation>
    <scope>NUCLEOTIDE SEQUENCE [LARGE SCALE GENOMIC DNA]</scope>
    <source>
        <strain evidence="5 6">CECT 8577</strain>
    </source>
</reference>
<dbReference type="Pfam" id="PF13404">
    <property type="entry name" value="HTH_AsnC-type"/>
    <property type="match status" value="2"/>
</dbReference>
<dbReference type="PANTHER" id="PTHR30154:SF34">
    <property type="entry name" value="TRANSCRIPTIONAL REGULATOR AZLB"/>
    <property type="match status" value="1"/>
</dbReference>
<dbReference type="EMBL" id="JACHWU010000002">
    <property type="protein sequence ID" value="MBB3051027.1"/>
    <property type="molecule type" value="Genomic_DNA"/>
</dbReference>
<dbReference type="Gene3D" id="1.10.10.10">
    <property type="entry name" value="Winged helix-like DNA-binding domain superfamily/Winged helix DNA-binding domain"/>
    <property type="match status" value="2"/>
</dbReference>
<keyword evidence="3" id="KW-0804">Transcription</keyword>
<name>A0A839S2U4_9PSEU</name>
<gene>
    <name evidence="5" type="ORF">FHS23_002050</name>
</gene>
<sequence>MEPETPHLDALDRRIVAALQLDGRASWHRIARVLDEPERTVARRGARLLSSGRVAVHGLARRGDMAVLRLRCNPGMLRVAATAMARRDDTTFTYLLTGSADCAAEISCPPHLFESLILDELPGTPGLISCSTNPALRYYRAVHEWQPGLLTADEAAALAPSLPDQPNPSAQPFHKDEALLLRLLADDGRRPGEELATLSGLSEPTVRRRIEAMRGRGRLLVRAVVDPALLGLPIEALLWVKVPPRNVDAVGLALREFSSVRYAVALAGEYQLLVHVVTTDIPSLHEFTTRSGWIDDVDSIETSMIVSAPKRTGVANPALRHRESTATAS</sequence>
<dbReference type="SUPFAM" id="SSF54909">
    <property type="entry name" value="Dimeric alpha+beta barrel"/>
    <property type="match status" value="1"/>
</dbReference>
<dbReference type="PANTHER" id="PTHR30154">
    <property type="entry name" value="LEUCINE-RESPONSIVE REGULATORY PROTEIN"/>
    <property type="match status" value="1"/>
</dbReference>
<dbReference type="InterPro" id="IPR019888">
    <property type="entry name" value="Tscrpt_reg_AsnC-like"/>
</dbReference>
<dbReference type="Gene3D" id="3.30.70.920">
    <property type="match status" value="1"/>
</dbReference>
<dbReference type="InterPro" id="IPR036388">
    <property type="entry name" value="WH-like_DNA-bd_sf"/>
</dbReference>
<evidence type="ECO:0000256" key="3">
    <source>
        <dbReference type="ARBA" id="ARBA00023163"/>
    </source>
</evidence>
<keyword evidence="1" id="KW-0805">Transcription regulation</keyword>